<feature type="domain" description="HTH cro/C1-type" evidence="1">
    <location>
        <begin position="35"/>
        <end position="82"/>
    </location>
</feature>
<keyword evidence="3" id="KW-1185">Reference proteome</keyword>
<dbReference type="PANTHER" id="PTHR35010:SF2">
    <property type="entry name" value="BLL4672 PROTEIN"/>
    <property type="match status" value="1"/>
</dbReference>
<dbReference type="CDD" id="cd00093">
    <property type="entry name" value="HTH_XRE"/>
    <property type="match status" value="1"/>
</dbReference>
<evidence type="ECO:0000313" key="3">
    <source>
        <dbReference type="Proteomes" id="UP001244427"/>
    </source>
</evidence>
<dbReference type="InterPro" id="IPR041413">
    <property type="entry name" value="MLTR_LBD"/>
</dbReference>
<evidence type="ECO:0000259" key="1">
    <source>
        <dbReference type="PROSITE" id="PS50943"/>
    </source>
</evidence>
<organism evidence="2 3">
    <name type="scientific">Microbacterium natoriense</name>
    <dbReference type="NCBI Taxonomy" id="284570"/>
    <lineage>
        <taxon>Bacteria</taxon>
        <taxon>Bacillati</taxon>
        <taxon>Actinomycetota</taxon>
        <taxon>Actinomycetes</taxon>
        <taxon>Micrococcales</taxon>
        <taxon>Microbacteriaceae</taxon>
        <taxon>Microbacterium</taxon>
    </lineage>
</organism>
<dbReference type="InterPro" id="IPR010982">
    <property type="entry name" value="Lambda_DNA-bd_dom_sf"/>
</dbReference>
<dbReference type="AlphaFoldDB" id="A0AAW8EXZ2"/>
<dbReference type="RefSeq" id="WP_307297036.1">
    <property type="nucleotide sequence ID" value="NZ_JAUSXV010000001.1"/>
</dbReference>
<reference evidence="2 3" key="1">
    <citation type="submission" date="2023-07" db="EMBL/GenBank/DDBJ databases">
        <title>Comparative genomics of wheat-associated soil bacteria to identify genetic determinants of phenazine resistance.</title>
        <authorList>
            <person name="Mouncey N."/>
        </authorList>
    </citation>
    <scope>NUCLEOTIDE SEQUENCE [LARGE SCALE GENOMIC DNA]</scope>
    <source>
        <strain evidence="2 3">W4I9-1</strain>
    </source>
</reference>
<dbReference type="Gene3D" id="1.10.260.40">
    <property type="entry name" value="lambda repressor-like DNA-binding domains"/>
    <property type="match status" value="1"/>
</dbReference>
<gene>
    <name evidence="2" type="ORF">QFZ53_002584</name>
</gene>
<proteinExistence type="predicted"/>
<dbReference type="EMBL" id="JAUSXV010000001">
    <property type="protein sequence ID" value="MDQ0648388.1"/>
    <property type="molecule type" value="Genomic_DNA"/>
</dbReference>
<name>A0AAW8EXZ2_9MICO</name>
<dbReference type="Gene3D" id="3.30.450.180">
    <property type="match status" value="1"/>
</dbReference>
<sequence length="301" mass="33487">MTHASELGEFLRLRRAALQPADVGVVGYGIRRVPGLRREEIAMLAGVSTTYYTRLEQGQSVNASESVIQSIARALNLTADERIHLFDLARARSAPRRRPPTKPDRARPGTLTLINSLPNTPAVIIGRRSEVLGWNALGHRLVAGHLDVDSPAHPETRPNTTRMMFMDDHTRELYGRWDEEAERAVSSLRVLAAKDPDDIEMTALVGELCLKSPEFGRLWARHPVTACVSGAKYFQHPDVGDFELAFEVLSPPDEPMHRVLLFTPEPGSAAERAVQLLAREVELAEDAEQWPRGRAGLRSDR</sequence>
<dbReference type="Pfam" id="PF13560">
    <property type="entry name" value="HTH_31"/>
    <property type="match status" value="1"/>
</dbReference>
<dbReference type="Pfam" id="PF17765">
    <property type="entry name" value="MLTR_LBD"/>
    <property type="match status" value="1"/>
</dbReference>
<dbReference type="InterPro" id="IPR001387">
    <property type="entry name" value="Cro/C1-type_HTH"/>
</dbReference>
<dbReference type="PROSITE" id="PS50943">
    <property type="entry name" value="HTH_CROC1"/>
    <property type="match status" value="1"/>
</dbReference>
<comment type="caution">
    <text evidence="2">The sequence shown here is derived from an EMBL/GenBank/DDBJ whole genome shotgun (WGS) entry which is preliminary data.</text>
</comment>
<dbReference type="SMART" id="SM00530">
    <property type="entry name" value="HTH_XRE"/>
    <property type="match status" value="1"/>
</dbReference>
<dbReference type="Proteomes" id="UP001244427">
    <property type="component" value="Unassembled WGS sequence"/>
</dbReference>
<evidence type="ECO:0000313" key="2">
    <source>
        <dbReference type="EMBL" id="MDQ0648388.1"/>
    </source>
</evidence>
<dbReference type="GO" id="GO:0003677">
    <property type="term" value="F:DNA binding"/>
    <property type="evidence" value="ECO:0007669"/>
    <property type="project" value="InterPro"/>
</dbReference>
<protein>
    <submittedName>
        <fullName evidence="2">Transcriptional regulator with XRE-family HTH domain</fullName>
    </submittedName>
</protein>
<dbReference type="PANTHER" id="PTHR35010">
    <property type="entry name" value="BLL4672 PROTEIN-RELATED"/>
    <property type="match status" value="1"/>
</dbReference>
<dbReference type="SUPFAM" id="SSF47413">
    <property type="entry name" value="lambda repressor-like DNA-binding domains"/>
    <property type="match status" value="1"/>
</dbReference>
<accession>A0AAW8EXZ2</accession>